<reference evidence="2 3" key="1">
    <citation type="journal article" date="2019" name="Int. J. Syst. Evol. Microbiol.">
        <title>The Global Catalogue of Microorganisms (GCM) 10K type strain sequencing project: providing services to taxonomists for standard genome sequencing and annotation.</title>
        <authorList>
            <consortium name="The Broad Institute Genomics Platform"/>
            <consortium name="The Broad Institute Genome Sequencing Center for Infectious Disease"/>
            <person name="Wu L."/>
            <person name="Ma J."/>
        </authorList>
    </citation>
    <scope>NUCLEOTIDE SEQUENCE [LARGE SCALE GENOMIC DNA]</scope>
    <source>
        <strain evidence="2 3">XZYJ18</strain>
    </source>
</reference>
<evidence type="ECO:0008006" key="4">
    <source>
        <dbReference type="Google" id="ProtNLM"/>
    </source>
</evidence>
<proteinExistence type="predicted"/>
<dbReference type="GeneID" id="73045794"/>
<dbReference type="PROSITE" id="PS51318">
    <property type="entry name" value="TAT"/>
    <property type="match status" value="1"/>
</dbReference>
<keyword evidence="3" id="KW-1185">Reference proteome</keyword>
<dbReference type="Proteomes" id="UP001595945">
    <property type="component" value="Unassembled WGS sequence"/>
</dbReference>
<comment type="caution">
    <text evidence="2">The sequence shown here is derived from an EMBL/GenBank/DDBJ whole genome shotgun (WGS) entry which is preliminary data.</text>
</comment>
<dbReference type="InterPro" id="IPR006311">
    <property type="entry name" value="TAT_signal"/>
</dbReference>
<accession>A0ABD5PXU7</accession>
<evidence type="ECO:0000256" key="1">
    <source>
        <dbReference type="SAM" id="MobiDB-lite"/>
    </source>
</evidence>
<dbReference type="RefSeq" id="WP_254267347.1">
    <property type="nucleotide sequence ID" value="NZ_CP100400.1"/>
</dbReference>
<evidence type="ECO:0000313" key="3">
    <source>
        <dbReference type="Proteomes" id="UP001595945"/>
    </source>
</evidence>
<evidence type="ECO:0000313" key="2">
    <source>
        <dbReference type="EMBL" id="MFC4823163.1"/>
    </source>
</evidence>
<dbReference type="EMBL" id="JBHSHT010000001">
    <property type="protein sequence ID" value="MFC4823163.1"/>
    <property type="molecule type" value="Genomic_DNA"/>
</dbReference>
<feature type="region of interest" description="Disordered" evidence="1">
    <location>
        <begin position="23"/>
        <end position="62"/>
    </location>
</feature>
<name>A0ABD5PXU7_9EURY</name>
<feature type="region of interest" description="Disordered" evidence="1">
    <location>
        <begin position="294"/>
        <end position="326"/>
    </location>
</feature>
<protein>
    <recommendedName>
        <fullName evidence="4">Ig-like domain (Group 2)</fullName>
    </recommendedName>
</protein>
<dbReference type="AlphaFoldDB" id="A0ABD5PXU7"/>
<feature type="compositionally biased region" description="Polar residues" evidence="1">
    <location>
        <begin position="294"/>
        <end position="307"/>
    </location>
</feature>
<gene>
    <name evidence="2" type="ORF">ACFO9K_02685</name>
</gene>
<sequence>MPSRRRQFIRTSAAALAAAGVTGCLGGDASDSTGDETTTRDEVTERGTTTDPATDADEESFAVRSSSVKSVGDARVGVANPVARPAVAYESVMGSGGVLAPDGTQFVVAAVQSAGGSGANPAGPPAYDAFELVAGDERFPAVEIEERTTGAYTTSLAERGQIKYDDPYASQGEDSRVGWVAFEVPSPLTAESPTVRCRYDGATAVWRLPESTATALASRAPRFELRSFSATVVAGDSVELSLTADNVSGVAGEFLAAVYWPTAVADDDESHLVRKSVTPDGRVEWAQTVDTEYATSSDGEVTASVTGHVSGETTVSLSTSTTEGSS</sequence>
<dbReference type="PROSITE" id="PS51257">
    <property type="entry name" value="PROKAR_LIPOPROTEIN"/>
    <property type="match status" value="1"/>
</dbReference>
<organism evidence="2 3">
    <name type="scientific">Halorussus aquaticus</name>
    <dbReference type="NCBI Taxonomy" id="2953748"/>
    <lineage>
        <taxon>Archaea</taxon>
        <taxon>Methanobacteriati</taxon>
        <taxon>Methanobacteriota</taxon>
        <taxon>Stenosarchaea group</taxon>
        <taxon>Halobacteria</taxon>
        <taxon>Halobacteriales</taxon>
        <taxon>Haladaptataceae</taxon>
        <taxon>Halorussus</taxon>
    </lineage>
</organism>
<feature type="compositionally biased region" description="Low complexity" evidence="1">
    <location>
        <begin position="309"/>
        <end position="326"/>
    </location>
</feature>